<accession>W1PBR8</accession>
<dbReference type="Gramene" id="ERN07357">
    <property type="protein sequence ID" value="ERN07357"/>
    <property type="gene ID" value="AMTR_s00019p00233970"/>
</dbReference>
<dbReference type="InterPro" id="IPR007021">
    <property type="entry name" value="DUF659"/>
</dbReference>
<sequence length="101" mass="11858">MGSKLMEKSKHLVWTPYAAHRIDLMLEEIGEIKIVKATLEEARLVSRFIYNHSKILFLFREHSKKKEIIRSAITRFSTDYLVVDSIWESEGALKILFTCEE</sequence>
<dbReference type="InterPro" id="IPR012337">
    <property type="entry name" value="RNaseH-like_sf"/>
</dbReference>
<gene>
    <name evidence="2" type="ORF">AMTR_s00019p00233970</name>
</gene>
<dbReference type="HOGENOM" id="CLU_016471_6_0_1"/>
<evidence type="ECO:0000313" key="2">
    <source>
        <dbReference type="EMBL" id="ERN07357.1"/>
    </source>
</evidence>
<reference evidence="3" key="1">
    <citation type="journal article" date="2013" name="Science">
        <title>The Amborella genome and the evolution of flowering plants.</title>
        <authorList>
            <consortium name="Amborella Genome Project"/>
        </authorList>
    </citation>
    <scope>NUCLEOTIDE SEQUENCE [LARGE SCALE GENOMIC DNA]</scope>
</reference>
<feature type="domain" description="DUF659" evidence="1">
    <location>
        <begin position="2"/>
        <end position="45"/>
    </location>
</feature>
<dbReference type="SUPFAM" id="SSF53098">
    <property type="entry name" value="Ribonuclease H-like"/>
    <property type="match status" value="1"/>
</dbReference>
<evidence type="ECO:0000313" key="3">
    <source>
        <dbReference type="Proteomes" id="UP000017836"/>
    </source>
</evidence>
<keyword evidence="3" id="KW-1185">Reference proteome</keyword>
<dbReference type="PANTHER" id="PTHR32166:SF24">
    <property type="entry name" value="F16P17.2 PROTEIN"/>
    <property type="match status" value="1"/>
</dbReference>
<dbReference type="Pfam" id="PF04937">
    <property type="entry name" value="DUF659"/>
    <property type="match status" value="1"/>
</dbReference>
<dbReference type="Proteomes" id="UP000017836">
    <property type="component" value="Unassembled WGS sequence"/>
</dbReference>
<dbReference type="EMBL" id="KI393807">
    <property type="protein sequence ID" value="ERN07357.1"/>
    <property type="molecule type" value="Genomic_DNA"/>
</dbReference>
<organism evidence="2 3">
    <name type="scientific">Amborella trichopoda</name>
    <dbReference type="NCBI Taxonomy" id="13333"/>
    <lineage>
        <taxon>Eukaryota</taxon>
        <taxon>Viridiplantae</taxon>
        <taxon>Streptophyta</taxon>
        <taxon>Embryophyta</taxon>
        <taxon>Tracheophyta</taxon>
        <taxon>Spermatophyta</taxon>
        <taxon>Magnoliopsida</taxon>
        <taxon>Amborellales</taxon>
        <taxon>Amborellaceae</taxon>
        <taxon>Amborella</taxon>
    </lineage>
</organism>
<dbReference type="OMA" id="DSIWESE"/>
<proteinExistence type="predicted"/>
<protein>
    <recommendedName>
        <fullName evidence="1">DUF659 domain-containing protein</fullName>
    </recommendedName>
</protein>
<evidence type="ECO:0000259" key="1">
    <source>
        <dbReference type="Pfam" id="PF04937"/>
    </source>
</evidence>
<dbReference type="AlphaFoldDB" id="W1PBR8"/>
<name>W1PBR8_AMBTC</name>
<dbReference type="PANTHER" id="PTHR32166">
    <property type="entry name" value="OSJNBA0013A04.12 PROTEIN"/>
    <property type="match status" value="1"/>
</dbReference>